<keyword evidence="9" id="KW-0234">DNA repair</keyword>
<feature type="region of interest" description="Disordered" evidence="11">
    <location>
        <begin position="2092"/>
        <end position="2119"/>
    </location>
</feature>
<feature type="region of interest" description="Disordered" evidence="11">
    <location>
        <begin position="646"/>
        <end position="678"/>
    </location>
</feature>
<feature type="compositionally biased region" description="Polar residues" evidence="11">
    <location>
        <begin position="468"/>
        <end position="489"/>
    </location>
</feature>
<dbReference type="OrthoDB" id="67716at2759"/>
<feature type="region of interest" description="Disordered" evidence="11">
    <location>
        <begin position="754"/>
        <end position="775"/>
    </location>
</feature>
<keyword evidence="5" id="KW-0863">Zinc-finger</keyword>
<dbReference type="GO" id="GO:0008270">
    <property type="term" value="F:zinc ion binding"/>
    <property type="evidence" value="ECO:0007669"/>
    <property type="project" value="UniProtKB-KW"/>
</dbReference>
<dbReference type="InterPro" id="IPR036465">
    <property type="entry name" value="vWFA_dom_sf"/>
</dbReference>
<dbReference type="InterPro" id="IPR056535">
    <property type="entry name" value="TPR_NUP160_M"/>
</dbReference>
<dbReference type="GO" id="GO:0000439">
    <property type="term" value="C:transcription factor TFIIH core complex"/>
    <property type="evidence" value="ECO:0007669"/>
    <property type="project" value="InterPro"/>
</dbReference>
<keyword evidence="6" id="KW-0862">Zinc</keyword>
<dbReference type="PROSITE" id="PS50234">
    <property type="entry name" value="VWFA"/>
    <property type="match status" value="1"/>
</dbReference>
<dbReference type="Pfam" id="PF11715">
    <property type="entry name" value="Beta-prop_Nup120_160"/>
    <property type="match status" value="1"/>
</dbReference>
<dbReference type="SUPFAM" id="SSF53300">
    <property type="entry name" value="vWA-like"/>
    <property type="match status" value="1"/>
</dbReference>
<dbReference type="GO" id="GO:0006289">
    <property type="term" value="P:nucleotide-excision repair"/>
    <property type="evidence" value="ECO:0007669"/>
    <property type="project" value="InterPro"/>
</dbReference>
<dbReference type="GO" id="GO:0006357">
    <property type="term" value="P:regulation of transcription by RNA polymerase II"/>
    <property type="evidence" value="ECO:0007669"/>
    <property type="project" value="TreeGrafter"/>
</dbReference>
<evidence type="ECO:0000256" key="2">
    <source>
        <dbReference type="ARBA" id="ARBA00006092"/>
    </source>
</evidence>
<evidence type="ECO:0000259" key="12">
    <source>
        <dbReference type="PROSITE" id="PS50234"/>
    </source>
</evidence>
<evidence type="ECO:0000256" key="7">
    <source>
        <dbReference type="ARBA" id="ARBA00023015"/>
    </source>
</evidence>
<keyword evidence="7" id="KW-0805">Transcription regulation</keyword>
<dbReference type="InterPro" id="IPR002035">
    <property type="entry name" value="VWF_A"/>
</dbReference>
<keyword evidence="10" id="KW-0539">Nucleus</keyword>
<sequence length="2119" mass="230441">MARGADDDEDEFVGSASDSEPEFSLGTTRAQRSGLDSRGRRETSSRTNGIEQASADAGPSSASRSKQRKGNKAKQGYAWEASFKRSWDAVREDESGGIEAAVRGLLEWKRRKARPLAQAVQRGIIRHLVLIIDLSESMSERDLRPSRHALCLQYAKEFVAEYFDQNPIGQLGIVVTRDGIAERIGPLGGNAVEHTLALSNARRLEPKGEPSLQNALGMARSNLSHLPSSSSREIVVLFGSLTTCDPSNIHTTIATLATEQIRVSMVCLAAEVKVCKTVCLRTGGSFAVALNEGHLHDALFELVPPPEVTKANKTKKEGDQAMESEEDDQSTADLLAMAFPLRLPESSKPSLCACHGRVKHGVSFVCPRCEAKICDVPTDCPICGITVVLSTHLARSYHHLFPTPYYRPVSWEELERDSSASSCCEGCDSAFPHAAKRPAQQQSTNRPGSQNAASAVNTAVAAAANSNPTFTSGRSNGATANNTQSSTVSPTGRYACEWSLGGALYPPETSLAMLLHVTQAPLWLLGGSGDVESQRLLGVPSQVPASTSSAPQQPLGSSLRLADGSLIVLRTLPPAILEIRFIPSSRLPEDGRAPAFSQLAQPILLRFPSPILPEPSVWIDARQTLHIVAATSTALHRVSFTAADLSTVDGPHNDRKENSTSGRSQRREIPNTASRSIESAQLKQEWHAELALDKVQRIHACEEGRVVVQCANGLLIAEQNRAGDGSGAFEGPWRTTDLRAGSFFRTLTRYFARPAPTSPGSSNSQNASSAPAPISSDRTALSIASARSSSSNEYERKINLRSAALQSVSLVFSVHADARLRIWDIISASCIREIALPASAHPSDVNQPLQSFPPNALPQVKAYSTSHSIRLLIYVPAASRRFFACFDVSLLDAPGAVGDVSLAWTREEDSETRRIRLADMHLGTLQEETDELYADTPSEILWGVWEDEVAAHIAWLPLNAMEAPQQDNEDAHYSWSSAYTAKAHPPLHGPSFDRELEASDDVPSFFLKRILHTSRFAPYLASTLDTYASALGSNLDQSATRPPALRGQPIFQSIAERIASTVAAGVQLRTDSHTGSWRTDAFQAAVAREWTAFSRALEARAAEDQAPLAFLPSETATPRLLLAGAIATLSSPDAASLLARCAESEHSKTAAKGRAVLRAAKEQDNLQKRVEASGLLSRSEARTRAHWQLVTAAARFEAALGANASLSFQRNLELALDAVTPLDVSLVDLGDSLMLDLQPEMADLHAVREACASLGDDLLRALDDFGKLLCSGTGDRRSGSSELAEVPTRLHAALLADATQRSLLARQRVARSFVLFLVALAQLDPLDNLDTGAHRAIRARAIVSLHDIGTLVDLLQISGETEVDVPTFQEAQPNDADAVVQALGDMSVEATRHTSALHRARPALHGATSGLIHRLILSGFLPLLDATHPGAAAGELLRESRWLDPAALHATAETLIDNLRTEAHLTEPLVRLAAQLLSLGLPSATLTMVDRYESCAASHFARGSALAALGEAGLASHSFELVATWLYSHDDLFMRDDEDGQGTGLALLLPQQVREAMTSDSRLAAFYAYTSDVLMTVSPSQAAYFAGKALSLPPTPHGINMHARIFGIRLSEGDFAGAHALLLTAPRERSLNDLLRQLVGAMCESGEVHQLLAFSFPTLQPEMERTLAFKARNSDPIGEPNYYYILYAYHIHRGDLKSAGATMYQHAQHLASLQRERSTLFSAQSAVDAFAEIAILQARSYLAACNVLALVPERDAWFGDAALGHDEDEDDLLPYISSTSQARKPQQSRTSLTSYIPDELWSNQTQEIKIVSADDVKRRYRLTLAHLELLQLYPEFATTATHLDSSNVVLLYTRNDQYDKAISVARALQVDMSGIFNSLATKCVGLAQGRQSRLRAQQSSEIGAKALHPLMAELRDDEDADGNEGEAAFLISAERSAGWQGPAADRAWKYLQLHLEAQDARASQWKYRVVVLERVLSLGAAHLIPEWLLDWFKQNQPTLLVQSCMRCGLLDDALRHANDMVKEAQAKRLDEHASSSWLPYNLIDTLLQQSEDPNSRPPHGSSSATATRELAQALRSSIREYVEKLEGKEREMRRYADKAELTRSRKLQHGGDPEMDWAP</sequence>
<dbReference type="EMBL" id="CCYA01000265">
    <property type="protein sequence ID" value="CEH17864.1"/>
    <property type="molecule type" value="Genomic_DNA"/>
</dbReference>
<dbReference type="PANTHER" id="PTHR12695">
    <property type="entry name" value="GENERAL TRANSCRIPTION FACTOR IIH SUBUNIT 2"/>
    <property type="match status" value="1"/>
</dbReference>
<dbReference type="Pfam" id="PF04056">
    <property type="entry name" value="Ssl1"/>
    <property type="match status" value="1"/>
</dbReference>
<dbReference type="FunFam" id="3.40.50.410:FF:000015">
    <property type="entry name" value="General transcription factor IIH subunit 2"/>
    <property type="match status" value="1"/>
</dbReference>
<dbReference type="PANTHER" id="PTHR12695:SF2">
    <property type="entry name" value="GENERAL TRANSCRIPTION FACTOR IIH SUBUNIT 2-RELATED"/>
    <property type="match status" value="1"/>
</dbReference>
<evidence type="ECO:0000256" key="9">
    <source>
        <dbReference type="ARBA" id="ARBA00023204"/>
    </source>
</evidence>
<evidence type="ECO:0000256" key="5">
    <source>
        <dbReference type="ARBA" id="ARBA00022771"/>
    </source>
</evidence>
<feature type="compositionally biased region" description="Low complexity" evidence="11">
    <location>
        <begin position="451"/>
        <end position="467"/>
    </location>
</feature>
<evidence type="ECO:0000256" key="11">
    <source>
        <dbReference type="SAM" id="MobiDB-lite"/>
    </source>
</evidence>
<dbReference type="GO" id="GO:0003743">
    <property type="term" value="F:translation initiation factor activity"/>
    <property type="evidence" value="ECO:0007669"/>
    <property type="project" value="UniProtKB-KW"/>
</dbReference>
<feature type="domain" description="VWFA" evidence="12">
    <location>
        <begin position="127"/>
        <end position="266"/>
    </location>
</feature>
<dbReference type="Gene3D" id="3.40.50.410">
    <property type="entry name" value="von Willebrand factor, type A domain"/>
    <property type="match status" value="1"/>
</dbReference>
<keyword evidence="3" id="KW-0479">Metal-binding</keyword>
<evidence type="ECO:0000256" key="1">
    <source>
        <dbReference type="ARBA" id="ARBA00004123"/>
    </source>
</evidence>
<keyword evidence="13" id="KW-0396">Initiation factor</keyword>
<reference evidence="13 14" key="1">
    <citation type="submission" date="2014-09" db="EMBL/GenBank/DDBJ databases">
        <authorList>
            <person name="Magalhaes I.L.F."/>
            <person name="Oliveira U."/>
            <person name="Santos F.R."/>
            <person name="Vidigal T.H.D.A."/>
            <person name="Brescovit A.D."/>
            <person name="Santos A.J."/>
        </authorList>
    </citation>
    <scope>NUCLEOTIDE SEQUENCE [LARGE SCALE GENOMIC DNA]</scope>
</reference>
<dbReference type="InterPro" id="IPR056536">
    <property type="entry name" value="TPR_NUP160_C"/>
</dbReference>
<evidence type="ECO:0000256" key="3">
    <source>
        <dbReference type="ARBA" id="ARBA00022723"/>
    </source>
</evidence>
<dbReference type="Proteomes" id="UP000054845">
    <property type="component" value="Unassembled WGS sequence"/>
</dbReference>
<feature type="region of interest" description="Disordered" evidence="11">
    <location>
        <begin position="1"/>
        <end position="75"/>
    </location>
</feature>
<evidence type="ECO:0000256" key="6">
    <source>
        <dbReference type="ARBA" id="ARBA00022833"/>
    </source>
</evidence>
<keyword evidence="14" id="KW-1185">Reference proteome</keyword>
<dbReference type="STRING" id="401625.A0A0P1BMD2"/>
<dbReference type="GO" id="GO:0006351">
    <property type="term" value="P:DNA-templated transcription"/>
    <property type="evidence" value="ECO:0007669"/>
    <property type="project" value="InterPro"/>
</dbReference>
<feature type="compositionally biased region" description="Polar residues" evidence="11">
    <location>
        <begin position="439"/>
        <end position="450"/>
    </location>
</feature>
<dbReference type="InterPro" id="IPR012170">
    <property type="entry name" value="TFIIH_SSL1/p44"/>
</dbReference>
<protein>
    <submittedName>
        <fullName evidence="13">Probable ssl1-tfiih subunit (Transcription initiation factor) factor b</fullName>
    </submittedName>
</protein>
<dbReference type="Pfam" id="PF23354">
    <property type="entry name" value="TPR_NUP160_120_M"/>
    <property type="match status" value="1"/>
</dbReference>
<evidence type="ECO:0000256" key="10">
    <source>
        <dbReference type="ARBA" id="ARBA00023242"/>
    </source>
</evidence>
<dbReference type="Pfam" id="PF23347">
    <property type="entry name" value="TPR_Nup160_C"/>
    <property type="match status" value="2"/>
</dbReference>
<name>A0A0P1BMD2_9BASI</name>
<keyword evidence="4" id="KW-0227">DNA damage</keyword>
<evidence type="ECO:0000256" key="4">
    <source>
        <dbReference type="ARBA" id="ARBA00022763"/>
    </source>
</evidence>
<evidence type="ECO:0000313" key="14">
    <source>
        <dbReference type="Proteomes" id="UP000054845"/>
    </source>
</evidence>
<dbReference type="CDD" id="cd01453">
    <property type="entry name" value="vWA_transcription_factor_IIH_type"/>
    <property type="match status" value="1"/>
</dbReference>
<dbReference type="InterPro" id="IPR007198">
    <property type="entry name" value="Ssl1-like"/>
</dbReference>
<feature type="region of interest" description="Disordered" evidence="11">
    <location>
        <begin position="435"/>
        <end position="489"/>
    </location>
</feature>
<feature type="compositionally biased region" description="Basic and acidic residues" evidence="11">
    <location>
        <begin position="35"/>
        <end position="44"/>
    </location>
</feature>
<feature type="region of interest" description="Disordered" evidence="11">
    <location>
        <begin position="2049"/>
        <end position="2069"/>
    </location>
</feature>
<comment type="subcellular location">
    <subcellularLocation>
        <location evidence="1">Nucleus</location>
    </subcellularLocation>
</comment>
<dbReference type="SMART" id="SM00327">
    <property type="entry name" value="VWA"/>
    <property type="match status" value="1"/>
</dbReference>
<evidence type="ECO:0000256" key="8">
    <source>
        <dbReference type="ARBA" id="ARBA00023163"/>
    </source>
</evidence>
<dbReference type="InterPro" id="IPR059141">
    <property type="entry name" value="Beta-prop_Nup120_160"/>
</dbReference>
<comment type="similarity">
    <text evidence="2">Belongs to the GTF2H2 family.</text>
</comment>
<proteinExistence type="inferred from homology"/>
<keyword evidence="13" id="KW-0648">Protein biosynthesis</keyword>
<evidence type="ECO:0000313" key="13">
    <source>
        <dbReference type="EMBL" id="CEH17864.1"/>
    </source>
</evidence>
<dbReference type="NCBIfam" id="TIGR00622">
    <property type="entry name" value="ssl1"/>
    <property type="match status" value="1"/>
</dbReference>
<feature type="compositionally biased region" description="Low complexity" evidence="11">
    <location>
        <begin position="758"/>
        <end position="775"/>
    </location>
</feature>
<organism evidence="13 14">
    <name type="scientific">Ceraceosorus bombacis</name>
    <dbReference type="NCBI Taxonomy" id="401625"/>
    <lineage>
        <taxon>Eukaryota</taxon>
        <taxon>Fungi</taxon>
        <taxon>Dikarya</taxon>
        <taxon>Basidiomycota</taxon>
        <taxon>Ustilaginomycotina</taxon>
        <taxon>Exobasidiomycetes</taxon>
        <taxon>Ceraceosorales</taxon>
        <taxon>Ceraceosoraceae</taxon>
        <taxon>Ceraceosorus</taxon>
    </lineage>
</organism>
<accession>A0A0P1BMD2</accession>
<feature type="compositionally biased region" description="Basic and acidic residues" evidence="11">
    <location>
        <begin position="2092"/>
        <end position="2103"/>
    </location>
</feature>
<feature type="compositionally biased region" description="Acidic residues" evidence="11">
    <location>
        <begin position="1"/>
        <end position="12"/>
    </location>
</feature>
<keyword evidence="8" id="KW-0804">Transcription</keyword>
<dbReference type="GO" id="GO:0005675">
    <property type="term" value="C:transcription factor TFIIH holo complex"/>
    <property type="evidence" value="ECO:0007669"/>
    <property type="project" value="TreeGrafter"/>
</dbReference>